<accession>A2BLG8</accession>
<dbReference type="EnsemblBacteria" id="ABM80829">
    <property type="protein sequence ID" value="ABM80829"/>
    <property type="gene ID" value="Hbut_0981"/>
</dbReference>
<dbReference type="GeneID" id="4782513"/>
<proteinExistence type="predicted"/>
<dbReference type="GO" id="GO:0005524">
    <property type="term" value="F:ATP binding"/>
    <property type="evidence" value="ECO:0007669"/>
    <property type="project" value="UniProtKB-KW"/>
</dbReference>
<dbReference type="KEGG" id="hbu:Hbut_0981"/>
<dbReference type="PANTHER" id="PTHR12213">
    <property type="entry name" value="CORRINOID ADENOSYLTRANSFERASE"/>
    <property type="match status" value="1"/>
</dbReference>
<dbReference type="RefSeq" id="WP_011822147.1">
    <property type="nucleotide sequence ID" value="NC_008818.1"/>
</dbReference>
<name>A2BLG8_HYPBU</name>
<organism evidence="5 6">
    <name type="scientific">Hyperthermus butylicus (strain DSM 5456 / JCM 9403 / PLM1-5)</name>
    <dbReference type="NCBI Taxonomy" id="415426"/>
    <lineage>
        <taxon>Archaea</taxon>
        <taxon>Thermoproteota</taxon>
        <taxon>Thermoprotei</taxon>
        <taxon>Desulfurococcales</taxon>
        <taxon>Pyrodictiaceae</taxon>
        <taxon>Hyperthermus</taxon>
    </lineage>
</organism>
<gene>
    <name evidence="5" type="ordered locus">Hbut_0981</name>
</gene>
<dbReference type="PANTHER" id="PTHR12213:SF0">
    <property type="entry name" value="CORRINOID ADENOSYLTRANSFERASE MMAB"/>
    <property type="match status" value="1"/>
</dbReference>
<dbReference type="SUPFAM" id="SSF89028">
    <property type="entry name" value="Cobalamin adenosyltransferase-like"/>
    <property type="match status" value="1"/>
</dbReference>
<keyword evidence="2" id="KW-0547">Nucleotide-binding</keyword>
<dbReference type="GO" id="GO:0008817">
    <property type="term" value="F:corrinoid adenosyltransferase activity"/>
    <property type="evidence" value="ECO:0007669"/>
    <property type="project" value="TreeGrafter"/>
</dbReference>
<dbReference type="InterPro" id="IPR036451">
    <property type="entry name" value="CblAdoTrfase-like_sf"/>
</dbReference>
<dbReference type="Proteomes" id="UP000002593">
    <property type="component" value="Chromosome"/>
</dbReference>
<dbReference type="HOGENOM" id="CLU_083486_0_1_2"/>
<evidence type="ECO:0000313" key="5">
    <source>
        <dbReference type="EMBL" id="ABM80829.1"/>
    </source>
</evidence>
<feature type="domain" description="Cobalamin adenosyltransferase-like" evidence="4">
    <location>
        <begin position="15"/>
        <end position="173"/>
    </location>
</feature>
<dbReference type="eggNOG" id="arCOG00489">
    <property type="taxonomic scope" value="Archaea"/>
</dbReference>
<dbReference type="STRING" id="415426.Hbut_0981"/>
<evidence type="ECO:0000313" key="6">
    <source>
        <dbReference type="Proteomes" id="UP000002593"/>
    </source>
</evidence>
<reference evidence="5 6" key="1">
    <citation type="journal article" date="2007" name="Archaea">
        <title>The genome of Hyperthermus butylicus: a sulfur-reducing, peptide fermenting, neutrophilic Crenarchaeote growing up to 108 degrees C.</title>
        <authorList>
            <person name="Brugger K."/>
            <person name="Chen L."/>
            <person name="Stark M."/>
            <person name="Zibat A."/>
            <person name="Redder P."/>
            <person name="Ruepp A."/>
            <person name="Awayez M."/>
            <person name="She Q."/>
            <person name="Garrett R.A."/>
            <person name="Klenk H.P."/>
        </authorList>
    </citation>
    <scope>NUCLEOTIDE SEQUENCE [LARGE SCALE GENOMIC DNA]</scope>
    <source>
        <strain evidence="6">DSM 5456 / JCM 9403 / PLM1-5</strain>
    </source>
</reference>
<dbReference type="InterPro" id="IPR016030">
    <property type="entry name" value="CblAdoTrfase-like"/>
</dbReference>
<evidence type="ECO:0000256" key="3">
    <source>
        <dbReference type="ARBA" id="ARBA00022840"/>
    </source>
</evidence>
<dbReference type="InterPro" id="IPR029499">
    <property type="entry name" value="PduO-typ"/>
</dbReference>
<dbReference type="EMBL" id="CP000493">
    <property type="protein sequence ID" value="ABM80829.1"/>
    <property type="molecule type" value="Genomic_DNA"/>
</dbReference>
<evidence type="ECO:0000256" key="1">
    <source>
        <dbReference type="ARBA" id="ARBA00022679"/>
    </source>
</evidence>
<dbReference type="Pfam" id="PF01923">
    <property type="entry name" value="Cob_adeno_trans"/>
    <property type="match status" value="1"/>
</dbReference>
<evidence type="ECO:0000256" key="2">
    <source>
        <dbReference type="ARBA" id="ARBA00022741"/>
    </source>
</evidence>
<evidence type="ECO:0000259" key="4">
    <source>
        <dbReference type="Pfam" id="PF01923"/>
    </source>
</evidence>
<dbReference type="OrthoDB" id="4665at2157"/>
<dbReference type="AlphaFoldDB" id="A2BLG8"/>
<protein>
    <submittedName>
        <fullName evidence="5">Universally conserved protein</fullName>
    </submittedName>
</protein>
<sequence>MVVPVEQRLGLKLSTGLGDSGYTFVPCAGWVPKSHPCVEFVGTLDEAEAAIGLAMSILEWLDKRNRHIAIILKKVQQLLFRIGFTINGRTCLGPEDLKWVESLVEKLSQNLEPTFKLNGGHPAAAAVSLARAVTRRAERAFWRCVWEVGLPQGQVELPARLLNRLSDLLYLLQHEINKNHGMEIDEVTC</sequence>
<keyword evidence="6" id="KW-1185">Reference proteome</keyword>
<dbReference type="Gene3D" id="1.20.1200.10">
    <property type="entry name" value="Cobalamin adenosyltransferase-like"/>
    <property type="match status" value="1"/>
</dbReference>
<keyword evidence="1" id="KW-0808">Transferase</keyword>
<keyword evidence="3" id="KW-0067">ATP-binding</keyword>